<dbReference type="PROSITE" id="PS51186">
    <property type="entry name" value="GNAT"/>
    <property type="match status" value="1"/>
</dbReference>
<dbReference type="InterPro" id="IPR000182">
    <property type="entry name" value="GNAT_dom"/>
</dbReference>
<name>A0ABP4KVI6_9ACTN</name>
<feature type="domain" description="N-acetyltransferase" evidence="3">
    <location>
        <begin position="1"/>
        <end position="154"/>
    </location>
</feature>
<dbReference type="Pfam" id="PF00583">
    <property type="entry name" value="Acetyltransf_1"/>
    <property type="match status" value="1"/>
</dbReference>
<evidence type="ECO:0000256" key="1">
    <source>
        <dbReference type="ARBA" id="ARBA00022679"/>
    </source>
</evidence>
<sequence>MSIRLAVPADLALLQELEIAGGELFRRIGMTEVADHAPPPLHVLRTYQRAGRAWVAAGAANQPIGYILVKVLDGAAYIEQVTVHPDHQRQGLGRALIDAAARWASTQSLPALTLSTFRDVAWNAPYYAGLGFEELPEEALTPGLLAIRAEQTKIGLDPADRVFMRRATR</sequence>
<dbReference type="PANTHER" id="PTHR43800:SF1">
    <property type="entry name" value="PEPTIDYL-LYSINE N-ACETYLTRANSFERASE YJAB"/>
    <property type="match status" value="1"/>
</dbReference>
<organism evidence="4 5">
    <name type="scientific">Kribbella lupini</name>
    <dbReference type="NCBI Taxonomy" id="291602"/>
    <lineage>
        <taxon>Bacteria</taxon>
        <taxon>Bacillati</taxon>
        <taxon>Actinomycetota</taxon>
        <taxon>Actinomycetes</taxon>
        <taxon>Propionibacteriales</taxon>
        <taxon>Kribbellaceae</taxon>
        <taxon>Kribbella</taxon>
    </lineage>
</organism>
<dbReference type="RefSeq" id="WP_344168695.1">
    <property type="nucleotide sequence ID" value="NZ_BAAANC010000001.1"/>
</dbReference>
<evidence type="ECO:0000256" key="2">
    <source>
        <dbReference type="ARBA" id="ARBA00023315"/>
    </source>
</evidence>
<evidence type="ECO:0000259" key="3">
    <source>
        <dbReference type="PROSITE" id="PS51186"/>
    </source>
</evidence>
<keyword evidence="2" id="KW-0012">Acyltransferase</keyword>
<keyword evidence="5" id="KW-1185">Reference proteome</keyword>
<dbReference type="Proteomes" id="UP001500363">
    <property type="component" value="Unassembled WGS sequence"/>
</dbReference>
<dbReference type="CDD" id="cd04301">
    <property type="entry name" value="NAT_SF"/>
    <property type="match status" value="1"/>
</dbReference>
<dbReference type="InterPro" id="IPR016181">
    <property type="entry name" value="Acyl_CoA_acyltransferase"/>
</dbReference>
<dbReference type="PANTHER" id="PTHR43800">
    <property type="entry name" value="PEPTIDYL-LYSINE N-ACETYLTRANSFERASE YJAB"/>
    <property type="match status" value="1"/>
</dbReference>
<keyword evidence="1" id="KW-0808">Transferase</keyword>
<protein>
    <submittedName>
        <fullName evidence="4">GNAT family N-acetyltransferase</fullName>
    </submittedName>
</protein>
<proteinExistence type="predicted"/>
<dbReference type="SUPFAM" id="SSF55729">
    <property type="entry name" value="Acyl-CoA N-acyltransferases (Nat)"/>
    <property type="match status" value="1"/>
</dbReference>
<evidence type="ECO:0000313" key="5">
    <source>
        <dbReference type="Proteomes" id="UP001500363"/>
    </source>
</evidence>
<dbReference type="EMBL" id="BAAANC010000001">
    <property type="protein sequence ID" value="GAA1511015.1"/>
    <property type="molecule type" value="Genomic_DNA"/>
</dbReference>
<evidence type="ECO:0000313" key="4">
    <source>
        <dbReference type="EMBL" id="GAA1511015.1"/>
    </source>
</evidence>
<comment type="caution">
    <text evidence="4">The sequence shown here is derived from an EMBL/GenBank/DDBJ whole genome shotgun (WGS) entry which is preliminary data.</text>
</comment>
<dbReference type="Gene3D" id="3.40.630.30">
    <property type="match status" value="1"/>
</dbReference>
<reference evidence="5" key="1">
    <citation type="journal article" date="2019" name="Int. J. Syst. Evol. Microbiol.">
        <title>The Global Catalogue of Microorganisms (GCM) 10K type strain sequencing project: providing services to taxonomists for standard genome sequencing and annotation.</title>
        <authorList>
            <consortium name="The Broad Institute Genomics Platform"/>
            <consortium name="The Broad Institute Genome Sequencing Center for Infectious Disease"/>
            <person name="Wu L."/>
            <person name="Ma J."/>
        </authorList>
    </citation>
    <scope>NUCLEOTIDE SEQUENCE [LARGE SCALE GENOMIC DNA]</scope>
    <source>
        <strain evidence="5">JCM 14303</strain>
    </source>
</reference>
<gene>
    <name evidence="4" type="ORF">GCM10009741_05290</name>
</gene>
<accession>A0ABP4KVI6</accession>